<sequence length="622" mass="68389">MIVKNEEAHLSRCLESVKGVTDEIIIVDTGSTDRTLDIARQYGAKVALHRWNDDFAAARNVSLSHATSDWILVLDADEALAEEDKGRLCALLRPDGPTAYLLNIASPVDDSRSRHAVINAFPRLFRSQPEIRFEGRVHEQVSPSIARMGGSIGPSEIRVHHTGYHGAWVDLPAKRQRNIRLLKRQLTDHPEDPSAQFHLGEVYALEGKVGEAIACYRTALSLRGLPPANRSVARRSLAACLLNRGRFEEAWQECVAALEEDQGYAMPHLTGALALGRLGRYEAAIRQIDLYLDKVSRQGRGIHGVLGHISNPAYARSLKGNYLFALGQVDRAADCYTAALADDPDSPEAHLGMGKVHKLRGQAQDAAASLEKAATLFERIPHGRLTLAECYAELGKWTEVLAACEQFLQACPDDKGGLELQAQALLKLNRLTEAEVTYRRLVTEAPSAMAYFALACLADGKSNRKEAARFCRKAWELERSDARIPFLLGCCLIEAGEYREALDALLEAERLAPGTPEIERRLRLLARFVQRERHEVGTPPTLQKSPQSPLYKRGDAGGFDAEECIVRGAGCEVSRSSQLAPYRGLQAVPLHTPHPTPHTLFSMAEDGRAPPPLNGASRLTIA</sequence>
<organism evidence="4 5">
    <name type="scientific">Methylomirabilis oxygeniifera</name>
    <dbReference type="NCBI Taxonomy" id="671143"/>
    <lineage>
        <taxon>Bacteria</taxon>
        <taxon>Candidatus Methylomirabilota</taxon>
        <taxon>Candidatus Methylomirabilia</taxon>
        <taxon>Candidatus Methylomirabilales</taxon>
        <taxon>Candidatus Methylomirabilaceae</taxon>
        <taxon>Candidatus Methylomirabilis</taxon>
    </lineage>
</organism>
<evidence type="ECO:0000256" key="2">
    <source>
        <dbReference type="SAM" id="MobiDB-lite"/>
    </source>
</evidence>
<dbReference type="eggNOG" id="COG0463">
    <property type="taxonomic scope" value="Bacteria"/>
</dbReference>
<protein>
    <recommendedName>
        <fullName evidence="3">Glycosyltransferase 2-like domain-containing protein</fullName>
    </recommendedName>
</protein>
<dbReference type="CDD" id="cd02511">
    <property type="entry name" value="Beta4Glucosyltransferase"/>
    <property type="match status" value="1"/>
</dbReference>
<reference evidence="4 5" key="1">
    <citation type="journal article" date="2010" name="Nature">
        <title>Nitrite-driven anaerobic methane oxidation by oxygenic bacteria.</title>
        <authorList>
            <person name="Ettwig K.F."/>
            <person name="Butler M.K."/>
            <person name="Le Paslier D."/>
            <person name="Pelletier E."/>
            <person name="Mangenot S."/>
            <person name="Kuypers M.M.M."/>
            <person name="Schreiber F."/>
            <person name="Dutilh B.E."/>
            <person name="Zedelius J."/>
            <person name="de Beer D."/>
            <person name="Gloerich J."/>
            <person name="Wessels H.J.C.T."/>
            <person name="van Allen T."/>
            <person name="Luesken F."/>
            <person name="Wu M."/>
            <person name="van de Pas-Schoonen K.T."/>
            <person name="Op den Camp H.J.M."/>
            <person name="Janssen-Megens E.M."/>
            <person name="Francoijs K-J."/>
            <person name="Stunnenberg H."/>
            <person name="Weissenbach J."/>
            <person name="Jetten M.S.M."/>
            <person name="Strous M."/>
        </authorList>
    </citation>
    <scope>NUCLEOTIDE SEQUENCE [LARGE SCALE GENOMIC DNA]</scope>
</reference>
<dbReference type="Pfam" id="PF13414">
    <property type="entry name" value="TPR_11"/>
    <property type="match status" value="1"/>
</dbReference>
<dbReference type="InterPro" id="IPR001173">
    <property type="entry name" value="Glyco_trans_2-like"/>
</dbReference>
<dbReference type="KEGG" id="mox:DAMO_1778"/>
<dbReference type="eggNOG" id="COG0457">
    <property type="taxonomic scope" value="Bacteria"/>
</dbReference>
<dbReference type="PANTHER" id="PTHR43630:SF2">
    <property type="entry name" value="GLYCOSYLTRANSFERASE"/>
    <property type="match status" value="1"/>
</dbReference>
<dbReference type="PANTHER" id="PTHR43630">
    <property type="entry name" value="POLY-BETA-1,6-N-ACETYL-D-GLUCOSAMINE SYNTHASE"/>
    <property type="match status" value="1"/>
</dbReference>
<dbReference type="CAZy" id="GT2">
    <property type="family name" value="Glycosyltransferase Family 2"/>
</dbReference>
<dbReference type="InterPro" id="IPR019734">
    <property type="entry name" value="TPR_rpt"/>
</dbReference>
<dbReference type="SUPFAM" id="SSF53448">
    <property type="entry name" value="Nucleotide-diphospho-sugar transferases"/>
    <property type="match status" value="1"/>
</dbReference>
<evidence type="ECO:0000313" key="4">
    <source>
        <dbReference type="EMBL" id="CBE68836.1"/>
    </source>
</evidence>
<dbReference type="InterPro" id="IPR029044">
    <property type="entry name" value="Nucleotide-diphossugar_trans"/>
</dbReference>
<dbReference type="PATRIC" id="fig|671143.5.peg.1575"/>
<dbReference type="Pfam" id="PF00535">
    <property type="entry name" value="Glycos_transf_2"/>
    <property type="match status" value="1"/>
</dbReference>
<dbReference type="EMBL" id="FP565575">
    <property type="protein sequence ID" value="CBE68836.1"/>
    <property type="molecule type" value="Genomic_DNA"/>
</dbReference>
<dbReference type="Proteomes" id="UP000006898">
    <property type="component" value="Chromosome"/>
</dbReference>
<proteinExistence type="predicted"/>
<dbReference type="HOGENOM" id="CLU_439216_0_0_0"/>
<dbReference type="Gene3D" id="1.25.40.10">
    <property type="entry name" value="Tetratricopeptide repeat domain"/>
    <property type="match status" value="3"/>
</dbReference>
<feature type="repeat" description="TPR" evidence="1">
    <location>
        <begin position="482"/>
        <end position="515"/>
    </location>
</feature>
<gene>
    <name evidence="4" type="ORF">DAMO_1778</name>
</gene>
<dbReference type="Pfam" id="PF13432">
    <property type="entry name" value="TPR_16"/>
    <property type="match status" value="2"/>
</dbReference>
<accession>D5MGF5</accession>
<keyword evidence="1" id="KW-0802">TPR repeat</keyword>
<evidence type="ECO:0000313" key="5">
    <source>
        <dbReference type="Proteomes" id="UP000006898"/>
    </source>
</evidence>
<dbReference type="STRING" id="671143.DAMO_1778"/>
<evidence type="ECO:0000256" key="1">
    <source>
        <dbReference type="PROSITE-ProRule" id="PRU00339"/>
    </source>
</evidence>
<dbReference type="InterPro" id="IPR011990">
    <property type="entry name" value="TPR-like_helical_dom_sf"/>
</dbReference>
<feature type="region of interest" description="Disordered" evidence="2">
    <location>
        <begin position="602"/>
        <end position="622"/>
    </location>
</feature>
<dbReference type="SMART" id="SM00028">
    <property type="entry name" value="TPR"/>
    <property type="match status" value="7"/>
</dbReference>
<feature type="domain" description="Glycosyltransferase 2-like" evidence="3">
    <location>
        <begin position="1"/>
        <end position="122"/>
    </location>
</feature>
<name>D5MGF5_METO1</name>
<dbReference type="Gene3D" id="3.90.550.10">
    <property type="entry name" value="Spore Coat Polysaccharide Biosynthesis Protein SpsA, Chain A"/>
    <property type="match status" value="1"/>
</dbReference>
<dbReference type="PROSITE" id="PS50005">
    <property type="entry name" value="TPR"/>
    <property type="match status" value="2"/>
</dbReference>
<evidence type="ECO:0000259" key="3">
    <source>
        <dbReference type="Pfam" id="PF00535"/>
    </source>
</evidence>
<dbReference type="AlphaFoldDB" id="D5MGF5"/>
<dbReference type="SUPFAM" id="SSF48452">
    <property type="entry name" value="TPR-like"/>
    <property type="match status" value="2"/>
</dbReference>
<feature type="repeat" description="TPR" evidence="1">
    <location>
        <begin position="313"/>
        <end position="346"/>
    </location>
</feature>